<feature type="binding site" evidence="6">
    <location>
        <position position="114"/>
    </location>
    <ligand>
        <name>(6S)-NADPHX</name>
        <dbReference type="ChEBI" id="CHEBI:64076"/>
    </ligand>
</feature>
<reference evidence="8 9" key="1">
    <citation type="submission" date="2016-04" db="EMBL/GenBank/DDBJ databases">
        <title>Draft genome sequence of Janthinobacterium psychrotolerans sp. nov., isolated from freshwater sediments in Denmark.</title>
        <authorList>
            <person name="Gong X."/>
            <person name="Skrivergaard S."/>
            <person name="Korsgaard B.S."/>
            <person name="Schreiber L."/>
            <person name="Marshall I.P."/>
            <person name="Finster K."/>
            <person name="Schramm A."/>
        </authorList>
    </citation>
    <scope>NUCLEOTIDE SEQUENCE [LARGE SCALE GENOMIC DNA]</scope>
    <source>
        <strain evidence="8 9">S3-2</strain>
    </source>
</reference>
<dbReference type="RefSeq" id="WP_065306285.1">
    <property type="nucleotide sequence ID" value="NZ_LOCQ01000039.1"/>
</dbReference>
<evidence type="ECO:0000256" key="1">
    <source>
        <dbReference type="ARBA" id="ARBA00022741"/>
    </source>
</evidence>
<dbReference type="OrthoDB" id="9806925at2"/>
<dbReference type="EC" id="4.2.1.136" evidence="6"/>
<comment type="subunit">
    <text evidence="6">Homotetramer.</text>
</comment>
<evidence type="ECO:0000256" key="6">
    <source>
        <dbReference type="HAMAP-Rule" id="MF_01965"/>
    </source>
</evidence>
<evidence type="ECO:0000313" key="9">
    <source>
        <dbReference type="Proteomes" id="UP000092713"/>
    </source>
</evidence>
<evidence type="ECO:0000313" key="8">
    <source>
        <dbReference type="EMBL" id="OBV41097.1"/>
    </source>
</evidence>
<dbReference type="AlphaFoldDB" id="A0A1A7C5W1"/>
<dbReference type="GO" id="GO:0052855">
    <property type="term" value="F:ADP-dependent NAD(P)H-hydrate dehydratase activity"/>
    <property type="evidence" value="ECO:0007669"/>
    <property type="project" value="UniProtKB-UniRule"/>
</dbReference>
<dbReference type="InterPro" id="IPR000631">
    <property type="entry name" value="CARKD"/>
</dbReference>
<dbReference type="InterPro" id="IPR029056">
    <property type="entry name" value="Ribokinase-like"/>
</dbReference>
<keyword evidence="2 6" id="KW-0067">ATP-binding</keyword>
<dbReference type="Gene3D" id="3.40.1190.20">
    <property type="match status" value="1"/>
</dbReference>
<comment type="catalytic activity">
    <reaction evidence="6">
        <text>(6S)-NADHX + ADP = AMP + phosphate + NADH + H(+)</text>
        <dbReference type="Rhea" id="RHEA:32223"/>
        <dbReference type="ChEBI" id="CHEBI:15378"/>
        <dbReference type="ChEBI" id="CHEBI:43474"/>
        <dbReference type="ChEBI" id="CHEBI:57945"/>
        <dbReference type="ChEBI" id="CHEBI:64074"/>
        <dbReference type="ChEBI" id="CHEBI:456215"/>
        <dbReference type="ChEBI" id="CHEBI:456216"/>
        <dbReference type="EC" id="4.2.1.136"/>
    </reaction>
</comment>
<dbReference type="GO" id="GO:0110051">
    <property type="term" value="P:metabolite repair"/>
    <property type="evidence" value="ECO:0007669"/>
    <property type="project" value="TreeGrafter"/>
</dbReference>
<accession>A0A1A7C5W1</accession>
<sequence>MDAIAITPALLRGWPLPMPTPDGDKEVRGHLLIIGGSREMPGAILLAATAALRAGAGKLTLATAASVAPHVAVAMPEAKVIGLEETAHGGFRREAKERLAPLAGKVGAVLVGPGMSDDAASCELMHSLLPVFANSQLIIDACAMNVVANHAQFRFAQPALLTPHAGEMAHLTRQSKEAILADPQEAALAAAQRWNAVVALKGATTLIATPDGQCWSHAGGNVGLAISGSGDTLAGIITGLAARGAPLEQACAWGIALHALAGEQLALRFGILGYLAREIPAEVPALLRHLAA</sequence>
<proteinExistence type="inferred from homology"/>
<keyword evidence="9" id="KW-1185">Reference proteome</keyword>
<keyword evidence="8" id="KW-0418">Kinase</keyword>
<keyword evidence="4 6" id="KW-0520">NAD</keyword>
<comment type="similarity">
    <text evidence="6">Belongs to the NnrD/CARKD family.</text>
</comment>
<evidence type="ECO:0000256" key="3">
    <source>
        <dbReference type="ARBA" id="ARBA00022857"/>
    </source>
</evidence>
<evidence type="ECO:0000259" key="7">
    <source>
        <dbReference type="PROSITE" id="PS51383"/>
    </source>
</evidence>
<dbReference type="CDD" id="cd01171">
    <property type="entry name" value="YXKO-related"/>
    <property type="match status" value="1"/>
</dbReference>
<feature type="binding site" evidence="6">
    <location>
        <begin position="201"/>
        <end position="205"/>
    </location>
    <ligand>
        <name>AMP</name>
        <dbReference type="ChEBI" id="CHEBI:456215"/>
    </ligand>
</feature>
<dbReference type="NCBIfam" id="TIGR00196">
    <property type="entry name" value="yjeF_cterm"/>
    <property type="match status" value="1"/>
</dbReference>
<keyword evidence="5 6" id="KW-0456">Lyase</keyword>
<comment type="catalytic activity">
    <reaction evidence="6">
        <text>(6S)-NADPHX + ADP = AMP + phosphate + NADPH + H(+)</text>
        <dbReference type="Rhea" id="RHEA:32235"/>
        <dbReference type="ChEBI" id="CHEBI:15378"/>
        <dbReference type="ChEBI" id="CHEBI:43474"/>
        <dbReference type="ChEBI" id="CHEBI:57783"/>
        <dbReference type="ChEBI" id="CHEBI:64076"/>
        <dbReference type="ChEBI" id="CHEBI:456215"/>
        <dbReference type="ChEBI" id="CHEBI:456216"/>
        <dbReference type="EC" id="4.2.1.136"/>
    </reaction>
</comment>
<dbReference type="PROSITE" id="PS51383">
    <property type="entry name" value="YJEF_C_3"/>
    <property type="match status" value="1"/>
</dbReference>
<dbReference type="PATRIC" id="fig|1747903.4.peg.4764"/>
<comment type="caution">
    <text evidence="8">The sequence shown here is derived from an EMBL/GenBank/DDBJ whole genome shotgun (WGS) entry which is preliminary data.</text>
</comment>
<dbReference type="Pfam" id="PF01256">
    <property type="entry name" value="Carb_kinase"/>
    <property type="match status" value="1"/>
</dbReference>
<dbReference type="Proteomes" id="UP000092713">
    <property type="component" value="Unassembled WGS sequence"/>
</dbReference>
<dbReference type="PANTHER" id="PTHR12592">
    <property type="entry name" value="ATP-DEPENDENT (S)-NAD(P)H-HYDRATE DEHYDRATASE FAMILY MEMBER"/>
    <property type="match status" value="1"/>
</dbReference>
<dbReference type="HAMAP" id="MF_01965">
    <property type="entry name" value="NADHX_dehydratase"/>
    <property type="match status" value="1"/>
</dbReference>
<comment type="cofactor">
    <cofactor evidence="6">
        <name>Mg(2+)</name>
        <dbReference type="ChEBI" id="CHEBI:18420"/>
    </cofactor>
</comment>
<dbReference type="SUPFAM" id="SSF53613">
    <property type="entry name" value="Ribokinase-like"/>
    <property type="match status" value="1"/>
</dbReference>
<feature type="domain" description="YjeF C-terminal" evidence="7">
    <location>
        <begin position="8"/>
        <end position="290"/>
    </location>
</feature>
<protein>
    <recommendedName>
        <fullName evidence="6">ADP-dependent (S)-NAD(P)H-hydrate dehydratase</fullName>
        <ecNumber evidence="6">4.2.1.136</ecNumber>
    </recommendedName>
    <alternativeName>
        <fullName evidence="6">ADP-dependent NAD(P)HX dehydratase</fullName>
    </alternativeName>
</protein>
<keyword evidence="3 6" id="KW-0521">NADP</keyword>
<comment type="function">
    <text evidence="6">Catalyzes the dehydration of the S-form of NAD(P)HX at the expense of ADP, which is converted to AMP. Together with NAD(P)HX epimerase, which catalyzes the epimerization of the S- and R-forms, the enzyme allows the repair of both epimers of NAD(P)HX, a damaged form of NAD(P)H that is a result of enzymatic or heat-dependent hydration.</text>
</comment>
<feature type="binding site" evidence="6">
    <location>
        <position position="43"/>
    </location>
    <ligand>
        <name>(6S)-NADPHX</name>
        <dbReference type="ChEBI" id="CHEBI:64076"/>
    </ligand>
</feature>
<evidence type="ECO:0000256" key="5">
    <source>
        <dbReference type="ARBA" id="ARBA00023239"/>
    </source>
</evidence>
<dbReference type="STRING" id="1747903.ASR47_102417"/>
<keyword evidence="8" id="KW-0808">Transferase</keyword>
<feature type="binding site" evidence="6">
    <location>
        <position position="164"/>
    </location>
    <ligand>
        <name>(6S)-NADPHX</name>
        <dbReference type="ChEBI" id="CHEBI:64076"/>
    </ligand>
</feature>
<feature type="binding site" evidence="6">
    <location>
        <position position="231"/>
    </location>
    <ligand>
        <name>(6S)-NADPHX</name>
        <dbReference type="ChEBI" id="CHEBI:64076"/>
    </ligand>
</feature>
<dbReference type="GO" id="GO:0046496">
    <property type="term" value="P:nicotinamide nucleotide metabolic process"/>
    <property type="evidence" value="ECO:0007669"/>
    <property type="project" value="UniProtKB-UniRule"/>
</dbReference>
<dbReference type="GO" id="GO:0016301">
    <property type="term" value="F:kinase activity"/>
    <property type="evidence" value="ECO:0007669"/>
    <property type="project" value="UniProtKB-KW"/>
</dbReference>
<gene>
    <name evidence="6" type="primary">nnrD</name>
    <name evidence="8" type="ORF">ASR47_102417</name>
</gene>
<dbReference type="GO" id="GO:0005524">
    <property type="term" value="F:ATP binding"/>
    <property type="evidence" value="ECO:0007669"/>
    <property type="project" value="UniProtKB-KW"/>
</dbReference>
<feature type="binding site" evidence="6">
    <location>
        <position position="230"/>
    </location>
    <ligand>
        <name>AMP</name>
        <dbReference type="ChEBI" id="CHEBI:456215"/>
    </ligand>
</feature>
<name>A0A1A7C5W1_9BURK</name>
<dbReference type="GO" id="GO:0052856">
    <property type="term" value="F:NAD(P)HX epimerase activity"/>
    <property type="evidence" value="ECO:0007669"/>
    <property type="project" value="TreeGrafter"/>
</dbReference>
<organism evidence="8 9">
    <name type="scientific">Janthinobacterium psychrotolerans</name>
    <dbReference type="NCBI Taxonomy" id="1747903"/>
    <lineage>
        <taxon>Bacteria</taxon>
        <taxon>Pseudomonadati</taxon>
        <taxon>Pseudomonadota</taxon>
        <taxon>Betaproteobacteria</taxon>
        <taxon>Burkholderiales</taxon>
        <taxon>Oxalobacteraceae</taxon>
        <taxon>Janthinobacterium</taxon>
    </lineage>
</organism>
<keyword evidence="1 6" id="KW-0547">Nucleotide-binding</keyword>
<dbReference type="PANTHER" id="PTHR12592:SF0">
    <property type="entry name" value="ATP-DEPENDENT (S)-NAD(P)H-HYDRATE DEHYDRATASE"/>
    <property type="match status" value="1"/>
</dbReference>
<evidence type="ECO:0000256" key="4">
    <source>
        <dbReference type="ARBA" id="ARBA00023027"/>
    </source>
</evidence>
<evidence type="ECO:0000256" key="2">
    <source>
        <dbReference type="ARBA" id="ARBA00022840"/>
    </source>
</evidence>
<dbReference type="EMBL" id="LOCQ01000039">
    <property type="protein sequence ID" value="OBV41097.1"/>
    <property type="molecule type" value="Genomic_DNA"/>
</dbReference>